<gene>
    <name evidence="1" type="ORF">ADL15_12500</name>
</gene>
<dbReference type="Proteomes" id="UP000053244">
    <property type="component" value="Unassembled WGS sequence"/>
</dbReference>
<dbReference type="AlphaFoldDB" id="A0A0X3UVT5"/>
<evidence type="ECO:0000313" key="2">
    <source>
        <dbReference type="Proteomes" id="UP000053244"/>
    </source>
</evidence>
<sequence length="101" mass="10970">MSDFATSTERLLTQVRHWEEPRWAASAGAGTKGDLAYVLVQELADLGAEAEGRPSRMVPRAHDLVLPDQLRVVADDLLAAEPSADLLARATAAVEEVRYTL</sequence>
<dbReference type="EMBL" id="LLZH01000085">
    <property type="protein sequence ID" value="KUL36654.1"/>
    <property type="molecule type" value="Genomic_DNA"/>
</dbReference>
<organism evidence="1 2">
    <name type="scientific">Actinoplanes awajinensis subsp. mycoplanecinus</name>
    <dbReference type="NCBI Taxonomy" id="135947"/>
    <lineage>
        <taxon>Bacteria</taxon>
        <taxon>Bacillati</taxon>
        <taxon>Actinomycetota</taxon>
        <taxon>Actinomycetes</taxon>
        <taxon>Micromonosporales</taxon>
        <taxon>Micromonosporaceae</taxon>
        <taxon>Actinoplanes</taxon>
    </lineage>
</organism>
<protein>
    <submittedName>
        <fullName evidence="1">Uncharacterized protein</fullName>
    </submittedName>
</protein>
<keyword evidence="2" id="KW-1185">Reference proteome</keyword>
<reference evidence="1 2" key="1">
    <citation type="submission" date="2015-10" db="EMBL/GenBank/DDBJ databases">
        <authorList>
            <person name="Gilbert D.G."/>
        </authorList>
    </citation>
    <scope>NUCLEOTIDE SEQUENCE [LARGE SCALE GENOMIC DNA]</scope>
    <source>
        <strain evidence="1 2">NRRL B-16712</strain>
    </source>
</reference>
<evidence type="ECO:0000313" key="1">
    <source>
        <dbReference type="EMBL" id="KUL36654.1"/>
    </source>
</evidence>
<accession>A0A0X3UVT5</accession>
<proteinExistence type="predicted"/>
<name>A0A0X3UVT5_9ACTN</name>
<comment type="caution">
    <text evidence="1">The sequence shown here is derived from an EMBL/GenBank/DDBJ whole genome shotgun (WGS) entry which is preliminary data.</text>
</comment>
<dbReference type="RefSeq" id="WP_067688728.1">
    <property type="nucleotide sequence ID" value="NZ_LLZH01000085.1"/>
</dbReference>
<dbReference type="OrthoDB" id="3402197at2"/>